<evidence type="ECO:0000256" key="10">
    <source>
        <dbReference type="ARBA" id="ARBA00023242"/>
    </source>
</evidence>
<comment type="subcellular location">
    <subcellularLocation>
        <location evidence="1">Nucleus</location>
    </subcellularLocation>
</comment>
<evidence type="ECO:0000256" key="5">
    <source>
        <dbReference type="ARBA" id="ARBA00022771"/>
    </source>
</evidence>
<evidence type="ECO:0000256" key="8">
    <source>
        <dbReference type="ARBA" id="ARBA00023125"/>
    </source>
</evidence>
<gene>
    <name evidence="14" type="ORF">HF521_012452</name>
</gene>
<comment type="similarity">
    <text evidence="2">Belongs to the krueppel C2H2-type zinc-finger protein family.</text>
</comment>
<dbReference type="FunFam" id="3.30.160.60:FF:002343">
    <property type="entry name" value="Zinc finger protein 33A"/>
    <property type="match status" value="2"/>
</dbReference>
<dbReference type="PROSITE" id="PS00028">
    <property type="entry name" value="ZINC_FINGER_C2H2_1"/>
    <property type="match status" value="10"/>
</dbReference>
<protein>
    <recommendedName>
        <fullName evidence="13">C2H2-type domain-containing protein</fullName>
    </recommendedName>
</protein>
<proteinExistence type="inferred from homology"/>
<feature type="region of interest" description="Disordered" evidence="12">
    <location>
        <begin position="284"/>
        <end position="318"/>
    </location>
</feature>
<dbReference type="FunFam" id="3.30.160.60:FF:001630">
    <property type="entry name" value="Zinc finger protein 888"/>
    <property type="match status" value="1"/>
</dbReference>
<dbReference type="FunFam" id="3.30.160.60:FF:001119">
    <property type="entry name" value="zinc finger protein 408"/>
    <property type="match status" value="1"/>
</dbReference>
<dbReference type="EMBL" id="JABFDY010000023">
    <property type="protein sequence ID" value="KAF7690648.1"/>
    <property type="molecule type" value="Genomic_DNA"/>
</dbReference>
<feature type="region of interest" description="Disordered" evidence="12">
    <location>
        <begin position="237"/>
        <end position="258"/>
    </location>
</feature>
<evidence type="ECO:0000256" key="1">
    <source>
        <dbReference type="ARBA" id="ARBA00004123"/>
    </source>
</evidence>
<dbReference type="PROSITE" id="PS50157">
    <property type="entry name" value="ZINC_FINGER_C2H2_2"/>
    <property type="match status" value="10"/>
</dbReference>
<dbReference type="FunFam" id="3.30.160.60:FF:001954">
    <property type="entry name" value="Zinc finger protein 787"/>
    <property type="match status" value="1"/>
</dbReference>
<dbReference type="InterPro" id="IPR013087">
    <property type="entry name" value="Znf_C2H2_type"/>
</dbReference>
<dbReference type="GO" id="GO:0008270">
    <property type="term" value="F:zinc ion binding"/>
    <property type="evidence" value="ECO:0007669"/>
    <property type="project" value="UniProtKB-KW"/>
</dbReference>
<keyword evidence="5 11" id="KW-0863">Zinc-finger</keyword>
<keyword evidence="4" id="KW-0677">Repeat</keyword>
<feature type="domain" description="C2H2-type" evidence="13">
    <location>
        <begin position="493"/>
        <end position="520"/>
    </location>
</feature>
<keyword evidence="8" id="KW-0238">DNA-binding</keyword>
<evidence type="ECO:0000256" key="11">
    <source>
        <dbReference type="PROSITE-ProRule" id="PRU00042"/>
    </source>
</evidence>
<sequence length="688" mass="77471">MESAVVQPCSCREAPHTPAAVSQRETSRTSSFVRHINPVDQLKHVKKDEPEDEGYGCGETPGSVGHITPADKLKYIKKEEDEGYFCGETSGLGDTAVHQRGLQIKYIKEEESDDEDVPCTTAVLGAGASGAVGHITPADELKSMKKEEDEDDLYGETSGSVDTADQQRGFQIKYIEEEEPKDEDFLCTTAVLEMDDGQSQVFTCSLCSLSYTSEIYLHKHTRRCHFEQYKRLVPSGEMRYENPTPRSSSEVPHTKVCGSVSRSSLRSPVIPEDLQDLLMESADVQPHTSAPAVSQAYSDAQTETSADSDEGTPGSLCLINPVGEYVNVKKDEPEDEGYVYGEIPRETQPDPVGHITPVDEQKYIKKEEPENEDYLYGETSGSVDTEDKLNGFYIKEEESEDEDYTSTAEWGWHSEEYETLYQNAVTSRSPSIEQDIYPCLYCEKSFTGHSNLRRHQRIHTEEKLHHCLECGMRFKQQSHLRTHQSIHTGEKLYHCSDCGKSFGRSSSLKQHQRVHTGEKPYRCSECGKSFGHSSSLQHHQRIHTGEKSYQCSECGKSFGRLSILKQHQRVHTGEKPYYCSECGKSFGHSGSLKEHQRVHTGERPYQCSQCGKSFNCRSTLKAHQVTHTGEKPHHCSQCGMTFSRHSSLQRHLRLHTGEKPHHCSECGKSFYRHSDLLTHKAIHTGEVP</sequence>
<dbReference type="FunFam" id="3.30.160.60:FF:002090">
    <property type="entry name" value="Zinc finger protein 473"/>
    <property type="match status" value="1"/>
</dbReference>
<evidence type="ECO:0000256" key="2">
    <source>
        <dbReference type="ARBA" id="ARBA00006991"/>
    </source>
</evidence>
<dbReference type="PANTHER" id="PTHR23234:SF8">
    <property type="entry name" value="C2H2-TYPE DOMAIN-CONTAINING PROTEIN"/>
    <property type="match status" value="1"/>
</dbReference>
<evidence type="ECO:0000256" key="7">
    <source>
        <dbReference type="ARBA" id="ARBA00023015"/>
    </source>
</evidence>
<feature type="domain" description="C2H2-type" evidence="13">
    <location>
        <begin position="577"/>
        <end position="604"/>
    </location>
</feature>
<evidence type="ECO:0000256" key="6">
    <source>
        <dbReference type="ARBA" id="ARBA00022833"/>
    </source>
</evidence>
<dbReference type="FunFam" id="3.30.160.60:FF:000295">
    <property type="entry name" value="zinc finger protein 19"/>
    <property type="match status" value="1"/>
</dbReference>
<dbReference type="Proteomes" id="UP000606274">
    <property type="component" value="Unassembled WGS sequence"/>
</dbReference>
<dbReference type="SUPFAM" id="SSF57667">
    <property type="entry name" value="beta-beta-alpha zinc fingers"/>
    <property type="match status" value="5"/>
</dbReference>
<feature type="domain" description="C2H2-type" evidence="13">
    <location>
        <begin position="521"/>
        <end position="548"/>
    </location>
</feature>
<dbReference type="PANTHER" id="PTHR23234">
    <property type="entry name" value="ZNF44 PROTEIN"/>
    <property type="match status" value="1"/>
</dbReference>
<dbReference type="InterPro" id="IPR036236">
    <property type="entry name" value="Znf_C2H2_sf"/>
</dbReference>
<reference evidence="14" key="1">
    <citation type="submission" date="2020-08" db="EMBL/GenBank/DDBJ databases">
        <title>Chromosome-level assembly of Southern catfish (Silurus meridionalis) provides insights into visual adaptation to the nocturnal and benthic lifestyles.</title>
        <authorList>
            <person name="Zhang Y."/>
            <person name="Wang D."/>
            <person name="Peng Z."/>
        </authorList>
    </citation>
    <scope>NUCLEOTIDE SEQUENCE</scope>
    <source>
        <strain evidence="14">SWU-2019-XX</strain>
        <tissue evidence="14">Muscle</tissue>
    </source>
</reference>
<dbReference type="Gene3D" id="3.30.160.60">
    <property type="entry name" value="Classic Zinc Finger"/>
    <property type="match status" value="9"/>
</dbReference>
<keyword evidence="3" id="KW-0479">Metal-binding</keyword>
<evidence type="ECO:0000256" key="3">
    <source>
        <dbReference type="ARBA" id="ARBA00022723"/>
    </source>
</evidence>
<dbReference type="FunFam" id="3.30.160.60:FF:002063">
    <property type="entry name" value="RB associated KRAB zinc finger"/>
    <property type="match status" value="1"/>
</dbReference>
<evidence type="ECO:0000259" key="13">
    <source>
        <dbReference type="PROSITE" id="PS50157"/>
    </source>
</evidence>
<feature type="domain" description="C2H2-type" evidence="13">
    <location>
        <begin position="661"/>
        <end position="688"/>
    </location>
</feature>
<evidence type="ECO:0000313" key="14">
    <source>
        <dbReference type="EMBL" id="KAF7690648.1"/>
    </source>
</evidence>
<feature type="domain" description="C2H2-type" evidence="13">
    <location>
        <begin position="465"/>
        <end position="492"/>
    </location>
</feature>
<comment type="caution">
    <text evidence="14">The sequence shown here is derived from an EMBL/GenBank/DDBJ whole genome shotgun (WGS) entry which is preliminary data.</text>
</comment>
<dbReference type="Pfam" id="PF13894">
    <property type="entry name" value="zf-C2H2_4"/>
    <property type="match status" value="1"/>
</dbReference>
<dbReference type="AlphaFoldDB" id="A0A8T0AH65"/>
<accession>A0A8T0AH65</accession>
<feature type="domain" description="C2H2-type" evidence="13">
    <location>
        <begin position="633"/>
        <end position="660"/>
    </location>
</feature>
<dbReference type="GO" id="GO:0003677">
    <property type="term" value="F:DNA binding"/>
    <property type="evidence" value="ECO:0007669"/>
    <property type="project" value="UniProtKB-KW"/>
</dbReference>
<feature type="region of interest" description="Disordered" evidence="12">
    <location>
        <begin position="1"/>
        <end position="29"/>
    </location>
</feature>
<evidence type="ECO:0000256" key="9">
    <source>
        <dbReference type="ARBA" id="ARBA00023163"/>
    </source>
</evidence>
<dbReference type="Pfam" id="PF00096">
    <property type="entry name" value="zf-C2H2"/>
    <property type="match status" value="8"/>
</dbReference>
<dbReference type="SMART" id="SM00355">
    <property type="entry name" value="ZnF_C2H2"/>
    <property type="match status" value="10"/>
</dbReference>
<feature type="domain" description="C2H2-type" evidence="13">
    <location>
        <begin position="202"/>
        <end position="230"/>
    </location>
</feature>
<dbReference type="InterPro" id="IPR050758">
    <property type="entry name" value="Znf_C2H2-type"/>
</dbReference>
<keyword evidence="10" id="KW-0539">Nucleus</keyword>
<organism evidence="14 15">
    <name type="scientific">Silurus meridionalis</name>
    <name type="common">Southern catfish</name>
    <name type="synonym">Silurus soldatovi meridionalis</name>
    <dbReference type="NCBI Taxonomy" id="175797"/>
    <lineage>
        <taxon>Eukaryota</taxon>
        <taxon>Metazoa</taxon>
        <taxon>Chordata</taxon>
        <taxon>Craniata</taxon>
        <taxon>Vertebrata</taxon>
        <taxon>Euteleostomi</taxon>
        <taxon>Actinopterygii</taxon>
        <taxon>Neopterygii</taxon>
        <taxon>Teleostei</taxon>
        <taxon>Ostariophysi</taxon>
        <taxon>Siluriformes</taxon>
        <taxon>Siluridae</taxon>
        <taxon>Silurus</taxon>
    </lineage>
</organism>
<feature type="compositionally biased region" description="Polar residues" evidence="12">
    <location>
        <begin position="286"/>
        <end position="305"/>
    </location>
</feature>
<keyword evidence="6" id="KW-0862">Zinc</keyword>
<feature type="domain" description="C2H2-type" evidence="13">
    <location>
        <begin position="549"/>
        <end position="576"/>
    </location>
</feature>
<keyword evidence="7" id="KW-0805">Transcription regulation</keyword>
<keyword evidence="15" id="KW-1185">Reference proteome</keyword>
<feature type="domain" description="C2H2-type" evidence="13">
    <location>
        <begin position="437"/>
        <end position="464"/>
    </location>
</feature>
<evidence type="ECO:0000256" key="4">
    <source>
        <dbReference type="ARBA" id="ARBA00022737"/>
    </source>
</evidence>
<dbReference type="FunFam" id="3.30.160.60:FF:000038">
    <property type="entry name" value="Zinc finger protein 624"/>
    <property type="match status" value="1"/>
</dbReference>
<evidence type="ECO:0000256" key="12">
    <source>
        <dbReference type="SAM" id="MobiDB-lite"/>
    </source>
</evidence>
<dbReference type="GO" id="GO:0005634">
    <property type="term" value="C:nucleus"/>
    <property type="evidence" value="ECO:0007669"/>
    <property type="project" value="UniProtKB-SubCell"/>
</dbReference>
<keyword evidence="9" id="KW-0804">Transcription</keyword>
<evidence type="ECO:0000313" key="15">
    <source>
        <dbReference type="Proteomes" id="UP000606274"/>
    </source>
</evidence>
<feature type="domain" description="C2H2-type" evidence="13">
    <location>
        <begin position="605"/>
        <end position="632"/>
    </location>
</feature>
<name>A0A8T0AH65_SILME</name>